<dbReference type="GO" id="GO:0003735">
    <property type="term" value="F:structural constituent of ribosome"/>
    <property type="evidence" value="ECO:0007669"/>
    <property type="project" value="InterPro"/>
</dbReference>
<evidence type="ECO:0000313" key="8">
    <source>
        <dbReference type="Proteomes" id="UP000182253"/>
    </source>
</evidence>
<comment type="caution">
    <text evidence="7">The sequence shown here is derived from an EMBL/GenBank/DDBJ whole genome shotgun (WGS) entry which is preliminary data.</text>
</comment>
<dbReference type="CDD" id="cd01425">
    <property type="entry name" value="RPS2"/>
    <property type="match status" value="1"/>
</dbReference>
<evidence type="ECO:0000256" key="3">
    <source>
        <dbReference type="ARBA" id="ARBA00023274"/>
    </source>
</evidence>
<evidence type="ECO:0000256" key="1">
    <source>
        <dbReference type="ARBA" id="ARBA00006242"/>
    </source>
</evidence>
<dbReference type="PROSITE" id="PS00963">
    <property type="entry name" value="RIBOSOMAL_S2_2"/>
    <property type="match status" value="1"/>
</dbReference>
<reference evidence="7 8" key="1">
    <citation type="journal article" date="2016" name="Nat. Commun.">
        <title>Thousands of microbial genomes shed light on interconnected biogeochemical processes in an aquifer system.</title>
        <authorList>
            <person name="Anantharaman K."/>
            <person name="Brown C.T."/>
            <person name="Hug L.A."/>
            <person name="Sharon I."/>
            <person name="Castelle C.J."/>
            <person name="Probst A.J."/>
            <person name="Thomas B.C."/>
            <person name="Singh A."/>
            <person name="Wilkins M.J."/>
            <person name="Karaoz U."/>
            <person name="Brodie E.L."/>
            <person name="Williams K.H."/>
            <person name="Hubbard S.S."/>
            <person name="Banfield J.F."/>
        </authorList>
    </citation>
    <scope>NUCLEOTIDE SEQUENCE [LARGE SCALE GENOMIC DNA]</scope>
</reference>
<evidence type="ECO:0000256" key="4">
    <source>
        <dbReference type="ARBA" id="ARBA00035256"/>
    </source>
</evidence>
<dbReference type="PANTHER" id="PTHR12534:SF0">
    <property type="entry name" value="SMALL RIBOSOMAL SUBUNIT PROTEIN US2M"/>
    <property type="match status" value="1"/>
</dbReference>
<dbReference type="GO" id="GO:0022627">
    <property type="term" value="C:cytosolic small ribosomal subunit"/>
    <property type="evidence" value="ECO:0007669"/>
    <property type="project" value="TreeGrafter"/>
</dbReference>
<evidence type="ECO:0000256" key="6">
    <source>
        <dbReference type="RuleBase" id="RU003631"/>
    </source>
</evidence>
<protein>
    <recommendedName>
        <fullName evidence="4 5">Small ribosomal subunit protein uS2</fullName>
    </recommendedName>
</protein>
<comment type="similarity">
    <text evidence="1 5 6">Belongs to the universal ribosomal protein uS2 family.</text>
</comment>
<sequence>MENIIEKMQKAGVMFGYSKTRRHPSTTPYIGGSKSRTDLFDLAKIKEKLENAKKFVTNVASEGGYILFVGTKPECRQIVESAAKSLVLPYVSIRWIGGTLTNWAEIKKRIERFKELTKLKESGEIESKYTKKERALFDREIARLESNFGGIVDMEKKPAALFIVDTKEEITAVREAKSLKIPIVSLSNSDCDLKEVDYPIPGNDAATSSIRLIVDEITEAFKEGHAKVKTEG</sequence>
<accession>A0A1F6UVE8</accession>
<dbReference type="InterPro" id="IPR018130">
    <property type="entry name" value="Ribosomal_uS2_CS"/>
</dbReference>
<evidence type="ECO:0000256" key="5">
    <source>
        <dbReference type="HAMAP-Rule" id="MF_00291"/>
    </source>
</evidence>
<dbReference type="STRING" id="1801735.A2645_00065"/>
<dbReference type="Gene3D" id="1.10.287.610">
    <property type="entry name" value="Helix hairpin bin"/>
    <property type="match status" value="1"/>
</dbReference>
<dbReference type="NCBIfam" id="TIGR01011">
    <property type="entry name" value="rpsB_bact"/>
    <property type="match status" value="1"/>
</dbReference>
<evidence type="ECO:0000313" key="7">
    <source>
        <dbReference type="EMBL" id="OGI61410.1"/>
    </source>
</evidence>
<gene>
    <name evidence="5" type="primary">rpsB</name>
    <name evidence="7" type="ORF">A2645_00065</name>
</gene>
<dbReference type="GO" id="GO:0006412">
    <property type="term" value="P:translation"/>
    <property type="evidence" value="ECO:0007669"/>
    <property type="project" value="UniProtKB-UniRule"/>
</dbReference>
<keyword evidence="2 5" id="KW-0689">Ribosomal protein</keyword>
<dbReference type="InterPro" id="IPR023591">
    <property type="entry name" value="Ribosomal_uS2_flav_dom_sf"/>
</dbReference>
<dbReference type="PRINTS" id="PR00395">
    <property type="entry name" value="RIBOSOMALS2"/>
</dbReference>
<dbReference type="AlphaFoldDB" id="A0A1F6UVE8"/>
<dbReference type="EMBL" id="MFTL01000019">
    <property type="protein sequence ID" value="OGI61410.1"/>
    <property type="molecule type" value="Genomic_DNA"/>
</dbReference>
<evidence type="ECO:0000256" key="2">
    <source>
        <dbReference type="ARBA" id="ARBA00022980"/>
    </source>
</evidence>
<dbReference type="PANTHER" id="PTHR12534">
    <property type="entry name" value="30S RIBOSOMAL PROTEIN S2 PROKARYOTIC AND ORGANELLAR"/>
    <property type="match status" value="1"/>
</dbReference>
<dbReference type="Proteomes" id="UP000182253">
    <property type="component" value="Unassembled WGS sequence"/>
</dbReference>
<name>A0A1F6UVE8_9BACT</name>
<dbReference type="HAMAP" id="MF_00291_B">
    <property type="entry name" value="Ribosomal_uS2_B"/>
    <property type="match status" value="1"/>
</dbReference>
<proteinExistence type="inferred from homology"/>
<dbReference type="InterPro" id="IPR001865">
    <property type="entry name" value="Ribosomal_uS2"/>
</dbReference>
<dbReference type="InterPro" id="IPR005706">
    <property type="entry name" value="Ribosomal_uS2_bac/mit/plastid"/>
</dbReference>
<dbReference type="SUPFAM" id="SSF52313">
    <property type="entry name" value="Ribosomal protein S2"/>
    <property type="match status" value="1"/>
</dbReference>
<keyword evidence="3 5" id="KW-0687">Ribonucleoprotein</keyword>
<dbReference type="Pfam" id="PF00318">
    <property type="entry name" value="Ribosomal_S2"/>
    <property type="match status" value="1"/>
</dbReference>
<organism evidence="7 8">
    <name type="scientific">Candidatus Nomurabacteria bacterium RIFCSPHIGHO2_01_FULL_39_9</name>
    <dbReference type="NCBI Taxonomy" id="1801735"/>
    <lineage>
        <taxon>Bacteria</taxon>
        <taxon>Candidatus Nomuraibacteriota</taxon>
    </lineage>
</organism>
<dbReference type="Gene3D" id="3.40.50.10490">
    <property type="entry name" value="Glucose-6-phosphate isomerase like protein, domain 1"/>
    <property type="match status" value="1"/>
</dbReference>